<evidence type="ECO:0000256" key="1">
    <source>
        <dbReference type="SAM" id="MobiDB-lite"/>
    </source>
</evidence>
<evidence type="ECO:0000313" key="5">
    <source>
        <dbReference type="Proteomes" id="UP001153712"/>
    </source>
</evidence>
<dbReference type="Proteomes" id="UP001153712">
    <property type="component" value="Chromosome 11"/>
</dbReference>
<evidence type="ECO:0000256" key="3">
    <source>
        <dbReference type="SAM" id="SignalP"/>
    </source>
</evidence>
<feature type="compositionally biased region" description="Polar residues" evidence="1">
    <location>
        <begin position="678"/>
        <end position="689"/>
    </location>
</feature>
<dbReference type="EMBL" id="OU900104">
    <property type="protein sequence ID" value="CAG9855694.1"/>
    <property type="molecule type" value="Genomic_DNA"/>
</dbReference>
<evidence type="ECO:0000256" key="2">
    <source>
        <dbReference type="SAM" id="Phobius"/>
    </source>
</evidence>
<feature type="compositionally biased region" description="Basic and acidic residues" evidence="1">
    <location>
        <begin position="668"/>
        <end position="677"/>
    </location>
</feature>
<feature type="chain" id="PRO_5040199060" evidence="3">
    <location>
        <begin position="21"/>
        <end position="703"/>
    </location>
</feature>
<protein>
    <submittedName>
        <fullName evidence="4">Uncharacterized protein</fullName>
    </submittedName>
</protein>
<gene>
    <name evidence="4" type="ORF">PHYEVI_LOCUS2140</name>
</gene>
<keyword evidence="2" id="KW-0472">Membrane</keyword>
<proteinExistence type="predicted"/>
<reference evidence="4" key="1">
    <citation type="submission" date="2022-01" db="EMBL/GenBank/DDBJ databases">
        <authorList>
            <person name="King R."/>
        </authorList>
    </citation>
    <scope>NUCLEOTIDE SEQUENCE</scope>
</reference>
<feature type="transmembrane region" description="Helical" evidence="2">
    <location>
        <begin position="491"/>
        <end position="513"/>
    </location>
</feature>
<accession>A0A9N9TKP8</accession>
<dbReference type="Gene3D" id="3.80.10.10">
    <property type="entry name" value="Ribonuclease Inhibitor"/>
    <property type="match status" value="1"/>
</dbReference>
<keyword evidence="5" id="KW-1185">Reference proteome</keyword>
<organism evidence="4 5">
    <name type="scientific">Phyllotreta striolata</name>
    <name type="common">Striped flea beetle</name>
    <name type="synonym">Crioceris striolata</name>
    <dbReference type="NCBI Taxonomy" id="444603"/>
    <lineage>
        <taxon>Eukaryota</taxon>
        <taxon>Metazoa</taxon>
        <taxon>Ecdysozoa</taxon>
        <taxon>Arthropoda</taxon>
        <taxon>Hexapoda</taxon>
        <taxon>Insecta</taxon>
        <taxon>Pterygota</taxon>
        <taxon>Neoptera</taxon>
        <taxon>Endopterygota</taxon>
        <taxon>Coleoptera</taxon>
        <taxon>Polyphaga</taxon>
        <taxon>Cucujiformia</taxon>
        <taxon>Chrysomeloidea</taxon>
        <taxon>Chrysomelidae</taxon>
        <taxon>Galerucinae</taxon>
        <taxon>Alticini</taxon>
        <taxon>Phyllotreta</taxon>
    </lineage>
</organism>
<dbReference type="AlphaFoldDB" id="A0A9N9TKP8"/>
<keyword evidence="2" id="KW-0812">Transmembrane</keyword>
<name>A0A9N9TKP8_PHYSR</name>
<feature type="signal peptide" evidence="3">
    <location>
        <begin position="1"/>
        <end position="20"/>
    </location>
</feature>
<keyword evidence="2" id="KW-1133">Transmembrane helix</keyword>
<evidence type="ECO:0000313" key="4">
    <source>
        <dbReference type="EMBL" id="CAG9855694.1"/>
    </source>
</evidence>
<dbReference type="InterPro" id="IPR032675">
    <property type="entry name" value="LRR_dom_sf"/>
</dbReference>
<keyword evidence="3" id="KW-0732">Signal</keyword>
<feature type="region of interest" description="Disordered" evidence="1">
    <location>
        <begin position="668"/>
        <end position="703"/>
    </location>
</feature>
<sequence>MENMGVHWFIVLWMFFCVRPFGFVSVAAQTASSMCNIQECNCTVKAAPWIVINCSLSEGQVVNTKYVHVPETAIEIFINGGREVIFSTTTFKGMPGLNLIRMNGVRRIWMEKKSFYLINSSSLLIQIKNCDELIIKTGAFEQLQSSVTTEIFDVDFISIEPLAFSKLYNSTFKNIKTLKLHERAFEFDNQADNYGHGPAVIIIFDNAAIPRLPRDVFLVSLASVSFRRCNVTRVENDAFKSTEIALIEFIDSNVDTIEEGAFAQRALIHELIITRCNITKIDTGSILASMDNFSLTDSLVVDIQPGAISATTVRTELINNEIFNIYSQGVVVNSWSFILMNKNIIKRVCSRFIVPSDDRVNSALSFVGNEIYDVEEGAFAQLSQFGPQLLKYDDNFFNRSCDCSIDAWLIKISNSTRFSQIIGDTSFCTVSTTVSKCFSLPVGTMNIKNFTEKSCKNFTSCEPYEGKTRIVDTTSRIFVEEFDYSKQTVTILIITTVVVFVIIVVVALFMLILGNRWIKEKIHFRSNNYNNNDLSIEEEGTVVTLDENKQIEMPDELTMDFLQDLKKRLDDPATRQQAEYMIEYLYETFVEEGYEPNNRQDEAHLYEELGNLKLHTPPPPYEEEKDAAAENILKLMEQKVNRQIPAILAGDYSEPTDAAVHLYSELKKSDKCNKKESNSTTDSNETFDSQDYLFDQPGPSTKM</sequence>
<dbReference type="OrthoDB" id="8185041at2759"/>